<reference evidence="3" key="1">
    <citation type="submission" date="2016-10" db="EMBL/GenBank/DDBJ databases">
        <authorList>
            <person name="Varghese N."/>
            <person name="Submissions S."/>
        </authorList>
    </citation>
    <scope>NUCLEOTIDE SEQUENCE [LARGE SCALE GENOMIC DNA]</scope>
    <source>
        <strain evidence="3">Gh-105</strain>
    </source>
</reference>
<name>A0A1I2UYD1_9HYPH</name>
<evidence type="ECO:0000256" key="1">
    <source>
        <dbReference type="SAM" id="Coils"/>
    </source>
</evidence>
<dbReference type="STRING" id="582675.SAMN05192565_11230"/>
<evidence type="ECO:0000313" key="2">
    <source>
        <dbReference type="EMBL" id="SFG81179.1"/>
    </source>
</evidence>
<dbReference type="EMBL" id="FOPM01000012">
    <property type="protein sequence ID" value="SFG81179.1"/>
    <property type="molecule type" value="Genomic_DNA"/>
</dbReference>
<feature type="coiled-coil region" evidence="1">
    <location>
        <begin position="200"/>
        <end position="230"/>
    </location>
</feature>
<dbReference type="Proteomes" id="UP000199229">
    <property type="component" value="Unassembled WGS sequence"/>
</dbReference>
<proteinExistence type="predicted"/>
<keyword evidence="3" id="KW-1185">Reference proteome</keyword>
<evidence type="ECO:0000313" key="3">
    <source>
        <dbReference type="Proteomes" id="UP000199229"/>
    </source>
</evidence>
<dbReference type="AlphaFoldDB" id="A0A1I2UYD1"/>
<dbReference type="RefSeq" id="WP_091972149.1">
    <property type="nucleotide sequence ID" value="NZ_FOPM01000012.1"/>
</dbReference>
<organism evidence="2 3">
    <name type="scientific">Methylobacterium gossipiicola</name>
    <dbReference type="NCBI Taxonomy" id="582675"/>
    <lineage>
        <taxon>Bacteria</taxon>
        <taxon>Pseudomonadati</taxon>
        <taxon>Pseudomonadota</taxon>
        <taxon>Alphaproteobacteria</taxon>
        <taxon>Hyphomicrobiales</taxon>
        <taxon>Methylobacteriaceae</taxon>
        <taxon>Methylobacterium</taxon>
    </lineage>
</organism>
<accession>A0A1I2UYD1</accession>
<keyword evidence="1" id="KW-0175">Coiled coil</keyword>
<protein>
    <submittedName>
        <fullName evidence="2">Uncharacterized protein</fullName>
    </submittedName>
</protein>
<gene>
    <name evidence="2" type="ORF">SAMN05192565_11230</name>
</gene>
<sequence>MTKSYNRGAILCAAWSQAKWIANLVGKPVHQFIAAMRKAWALAKGADAPAAVEMVPQPVQQQQACAAEAPAAEPATVELHLGRGLVTRIGDRIRFYGQVTGGGANGPGNVEVSLGYAKSNRVRFAEDHRSGSKRSGSVEWHLQADRLYALSNVALNSSRSSGFYVSTFKGTLTELDRDEFEVERRRVWPLQAEEHDAAAERRRQDELVRMEREQAQAEERRIAREALTEKNAEEAERLRKEGQPRVAGLPKLTGTAKQVAYAISIRNAVMARQPDLPALRTERASKFWIETHRGALYR</sequence>